<dbReference type="RefSeq" id="WP_068734393.1">
    <property type="nucleotide sequence ID" value="NZ_JABMCJ010000091.1"/>
</dbReference>
<accession>A0A161R1J2</accession>
<keyword evidence="2" id="KW-1185">Reference proteome</keyword>
<sequence>MIKVEDIQQYGKEQFESAVASAATLQNGAQAIAVAVGDYTKKSFEDGNAFVTKLSGVQSLDKVLEVQTEYAKSAYESFVAESHKISELYVDLAKQAYKPFEGFVAKMTPAR</sequence>
<dbReference type="EMBL" id="LVYV01000020">
    <property type="protein sequence ID" value="KZD22581.1"/>
    <property type="molecule type" value="Genomic_DNA"/>
</dbReference>
<dbReference type="AlphaFoldDB" id="A0A161R1J2"/>
<dbReference type="STRING" id="943830.A4A58_29180"/>
<organism evidence="1 2">
    <name type="scientific">Tardiphaga robiniae</name>
    <dbReference type="NCBI Taxonomy" id="943830"/>
    <lineage>
        <taxon>Bacteria</taxon>
        <taxon>Pseudomonadati</taxon>
        <taxon>Pseudomonadota</taxon>
        <taxon>Alphaproteobacteria</taxon>
        <taxon>Hyphomicrobiales</taxon>
        <taxon>Nitrobacteraceae</taxon>
        <taxon>Tardiphaga</taxon>
    </lineage>
</organism>
<evidence type="ECO:0000313" key="2">
    <source>
        <dbReference type="Proteomes" id="UP000076574"/>
    </source>
</evidence>
<protein>
    <submittedName>
        <fullName evidence="1">Phasin family protein</fullName>
    </submittedName>
</protein>
<name>A0A161R1J2_9BRAD</name>
<gene>
    <name evidence="1" type="ORF">A4A58_29180</name>
</gene>
<dbReference type="OrthoDB" id="7678100at2"/>
<dbReference type="Pfam" id="PF09361">
    <property type="entry name" value="Phasin_2"/>
    <property type="match status" value="1"/>
</dbReference>
<proteinExistence type="predicted"/>
<comment type="caution">
    <text evidence="1">The sequence shown here is derived from an EMBL/GenBank/DDBJ whole genome shotgun (WGS) entry which is preliminary data.</text>
</comment>
<dbReference type="Proteomes" id="UP000076574">
    <property type="component" value="Unassembled WGS sequence"/>
</dbReference>
<evidence type="ECO:0000313" key="1">
    <source>
        <dbReference type="EMBL" id="KZD22581.1"/>
    </source>
</evidence>
<dbReference type="InterPro" id="IPR018968">
    <property type="entry name" value="Phasin"/>
</dbReference>
<reference evidence="1 2" key="1">
    <citation type="submission" date="2016-03" db="EMBL/GenBank/DDBJ databases">
        <title>Microsymbionts genomes from the relict species Vavilovia formosa (Stev.) Fed.</title>
        <authorList>
            <person name="Kopat V."/>
            <person name="Chirak E."/>
            <person name="Kimeklis A."/>
            <person name="Andronov E."/>
        </authorList>
    </citation>
    <scope>NUCLEOTIDE SEQUENCE [LARGE SCALE GENOMIC DNA]</scope>
    <source>
        <strain evidence="1 2">Vaf07</strain>
    </source>
</reference>